<dbReference type="GO" id="GO:0009244">
    <property type="term" value="P:lipopolysaccharide core region biosynthetic process"/>
    <property type="evidence" value="ECO:0007669"/>
    <property type="project" value="TreeGrafter"/>
</dbReference>
<evidence type="ECO:0000256" key="2">
    <source>
        <dbReference type="ARBA" id="ARBA00004870"/>
    </source>
</evidence>
<dbReference type="GO" id="GO:0005886">
    <property type="term" value="C:plasma membrane"/>
    <property type="evidence" value="ECO:0007669"/>
    <property type="project" value="TreeGrafter"/>
</dbReference>
<dbReference type="Pfam" id="PF02606">
    <property type="entry name" value="LpxK"/>
    <property type="match status" value="1"/>
</dbReference>
<dbReference type="HAMAP" id="MF_00409">
    <property type="entry name" value="LpxK"/>
    <property type="match status" value="1"/>
</dbReference>
<comment type="caution">
    <text evidence="14">The sequence shown here is derived from an EMBL/GenBank/DDBJ whole genome shotgun (WGS) entry which is preliminary data.</text>
</comment>
<dbReference type="EMBL" id="DYZA01000048">
    <property type="protein sequence ID" value="HJD96526.1"/>
    <property type="molecule type" value="Genomic_DNA"/>
</dbReference>
<dbReference type="InterPro" id="IPR027417">
    <property type="entry name" value="P-loop_NTPase"/>
</dbReference>
<evidence type="ECO:0000313" key="14">
    <source>
        <dbReference type="EMBL" id="HJD96526.1"/>
    </source>
</evidence>
<keyword evidence="11 13" id="KW-0443">Lipid metabolism</keyword>
<evidence type="ECO:0000256" key="13">
    <source>
        <dbReference type="HAMAP-Rule" id="MF_00409"/>
    </source>
</evidence>
<comment type="catalytic activity">
    <reaction evidence="13">
        <text>a lipid A disaccharide + ATP = a lipid IVA + ADP + H(+)</text>
        <dbReference type="Rhea" id="RHEA:67840"/>
        <dbReference type="ChEBI" id="CHEBI:15378"/>
        <dbReference type="ChEBI" id="CHEBI:30616"/>
        <dbReference type="ChEBI" id="CHEBI:176343"/>
        <dbReference type="ChEBI" id="CHEBI:176425"/>
        <dbReference type="ChEBI" id="CHEBI:456216"/>
        <dbReference type="EC" id="2.7.1.130"/>
    </reaction>
</comment>
<dbReference type="GO" id="GO:0005524">
    <property type="term" value="F:ATP binding"/>
    <property type="evidence" value="ECO:0007669"/>
    <property type="project" value="UniProtKB-UniRule"/>
</dbReference>
<organism evidence="14 15">
    <name type="scientific">Mailhella massiliensis</name>
    <dbReference type="NCBI Taxonomy" id="1903261"/>
    <lineage>
        <taxon>Bacteria</taxon>
        <taxon>Pseudomonadati</taxon>
        <taxon>Thermodesulfobacteriota</taxon>
        <taxon>Desulfovibrionia</taxon>
        <taxon>Desulfovibrionales</taxon>
        <taxon>Desulfovibrionaceae</taxon>
        <taxon>Mailhella</taxon>
    </lineage>
</organism>
<keyword evidence="5 13" id="KW-0444">Lipid biosynthesis</keyword>
<dbReference type="EC" id="2.7.1.130" evidence="3 13"/>
<dbReference type="SUPFAM" id="SSF52540">
    <property type="entry name" value="P-loop containing nucleoside triphosphate hydrolases"/>
    <property type="match status" value="1"/>
</dbReference>
<protein>
    <recommendedName>
        <fullName evidence="4 13">Tetraacyldisaccharide 4'-kinase</fullName>
        <ecNumber evidence="3 13">2.7.1.130</ecNumber>
    </recommendedName>
    <alternativeName>
        <fullName evidence="12 13">Lipid A 4'-kinase</fullName>
    </alternativeName>
</protein>
<evidence type="ECO:0000256" key="12">
    <source>
        <dbReference type="ARBA" id="ARBA00029757"/>
    </source>
</evidence>
<gene>
    <name evidence="13 14" type="primary">lpxK</name>
    <name evidence="14" type="ORF">K8W16_02625</name>
</gene>
<dbReference type="InterPro" id="IPR003758">
    <property type="entry name" value="LpxK"/>
</dbReference>
<sequence>MAKRHPLQNLLFPLLLPFSMLYGLGGLCRRALARRGTAKSWKPSRPCVSVGNISWGGTGKTPVTDWLLSHAERKGLRAAVLTRGYGARPSCLPLRVETGMDASECGDEPLMLAMRHPGAVVMVDPDRNRAGRLLERDCPPDLYLLDDGFQHLSTGRDLDLVLLDKDDVRFRPAPGRPPSNWNRIIPAGSWREPVSALNDAGAFLIKAEPSEWPELVPALKERLRGFPRPVFAFCMEPSGLRPVGGCMDTPLVGASAVKGPYAFLCGIGDPSQALHTVVAFLGRAPEKVLAFPDHHDFSGEAESLRSLGLPVVCTGKDSVKLASLSLPLPCFSLEVSARFFASLGGGEDPAADFETWWEAWLGRHVPSWKPEPVAR</sequence>
<evidence type="ECO:0000256" key="3">
    <source>
        <dbReference type="ARBA" id="ARBA00012071"/>
    </source>
</evidence>
<feature type="binding site" evidence="13">
    <location>
        <begin position="54"/>
        <end position="61"/>
    </location>
    <ligand>
        <name>ATP</name>
        <dbReference type="ChEBI" id="CHEBI:30616"/>
    </ligand>
</feature>
<evidence type="ECO:0000256" key="6">
    <source>
        <dbReference type="ARBA" id="ARBA00022556"/>
    </source>
</evidence>
<dbReference type="Proteomes" id="UP000698963">
    <property type="component" value="Unassembled WGS sequence"/>
</dbReference>
<evidence type="ECO:0000256" key="10">
    <source>
        <dbReference type="ARBA" id="ARBA00022840"/>
    </source>
</evidence>
<dbReference type="PANTHER" id="PTHR42724">
    <property type="entry name" value="TETRAACYLDISACCHARIDE 4'-KINASE"/>
    <property type="match status" value="1"/>
</dbReference>
<dbReference type="NCBIfam" id="TIGR00682">
    <property type="entry name" value="lpxK"/>
    <property type="match status" value="1"/>
</dbReference>
<keyword evidence="6 13" id="KW-0441">Lipid A biosynthesis</keyword>
<comment type="function">
    <text evidence="1 13">Transfers the gamma-phosphate of ATP to the 4'-position of a tetraacyldisaccharide 1-phosphate intermediate (termed DS-1-P) to form tetraacyldisaccharide 1,4'-bis-phosphate (lipid IVA).</text>
</comment>
<comment type="similarity">
    <text evidence="13">Belongs to the LpxK family.</text>
</comment>
<keyword evidence="10 13" id="KW-0067">ATP-binding</keyword>
<evidence type="ECO:0000256" key="8">
    <source>
        <dbReference type="ARBA" id="ARBA00022741"/>
    </source>
</evidence>
<reference evidence="14" key="1">
    <citation type="journal article" date="2021" name="PeerJ">
        <title>Extensive microbial diversity within the chicken gut microbiome revealed by metagenomics and culture.</title>
        <authorList>
            <person name="Gilroy R."/>
            <person name="Ravi A."/>
            <person name="Getino M."/>
            <person name="Pursley I."/>
            <person name="Horton D.L."/>
            <person name="Alikhan N.F."/>
            <person name="Baker D."/>
            <person name="Gharbi K."/>
            <person name="Hall N."/>
            <person name="Watson M."/>
            <person name="Adriaenssens E.M."/>
            <person name="Foster-Nyarko E."/>
            <person name="Jarju S."/>
            <person name="Secka A."/>
            <person name="Antonio M."/>
            <person name="Oren A."/>
            <person name="Chaudhuri R.R."/>
            <person name="La Ragione R."/>
            <person name="Hildebrand F."/>
            <person name="Pallen M.J."/>
        </authorList>
    </citation>
    <scope>NUCLEOTIDE SEQUENCE</scope>
    <source>
        <strain evidence="14">ChiGjej2B2-19336</strain>
    </source>
</reference>
<evidence type="ECO:0000256" key="1">
    <source>
        <dbReference type="ARBA" id="ARBA00002274"/>
    </source>
</evidence>
<dbReference type="PANTHER" id="PTHR42724:SF1">
    <property type="entry name" value="TETRAACYLDISACCHARIDE 4'-KINASE, MITOCHONDRIAL-RELATED"/>
    <property type="match status" value="1"/>
</dbReference>
<evidence type="ECO:0000256" key="7">
    <source>
        <dbReference type="ARBA" id="ARBA00022679"/>
    </source>
</evidence>
<dbReference type="GO" id="GO:0009029">
    <property type="term" value="F:lipid-A 4'-kinase activity"/>
    <property type="evidence" value="ECO:0007669"/>
    <property type="project" value="UniProtKB-UniRule"/>
</dbReference>
<comment type="pathway">
    <text evidence="2 13">Glycolipid biosynthesis; lipid IV(A) biosynthesis; lipid IV(A) from (3R)-3-hydroxytetradecanoyl-[acyl-carrier-protein] and UDP-N-acetyl-alpha-D-glucosamine: step 6/6.</text>
</comment>
<dbReference type="RefSeq" id="WP_304120900.1">
    <property type="nucleotide sequence ID" value="NZ_DYZA01000048.1"/>
</dbReference>
<keyword evidence="8 13" id="KW-0547">Nucleotide-binding</keyword>
<accession>A0A921AV82</accession>
<keyword evidence="7 13" id="KW-0808">Transferase</keyword>
<proteinExistence type="inferred from homology"/>
<keyword evidence="9 13" id="KW-0418">Kinase</keyword>
<name>A0A921AV82_9BACT</name>
<evidence type="ECO:0000256" key="11">
    <source>
        <dbReference type="ARBA" id="ARBA00023098"/>
    </source>
</evidence>
<dbReference type="AlphaFoldDB" id="A0A921AV82"/>
<evidence type="ECO:0000256" key="4">
    <source>
        <dbReference type="ARBA" id="ARBA00016436"/>
    </source>
</evidence>
<evidence type="ECO:0000256" key="5">
    <source>
        <dbReference type="ARBA" id="ARBA00022516"/>
    </source>
</evidence>
<evidence type="ECO:0000256" key="9">
    <source>
        <dbReference type="ARBA" id="ARBA00022777"/>
    </source>
</evidence>
<reference evidence="14" key="2">
    <citation type="submission" date="2021-09" db="EMBL/GenBank/DDBJ databases">
        <authorList>
            <person name="Gilroy R."/>
        </authorList>
    </citation>
    <scope>NUCLEOTIDE SEQUENCE</scope>
    <source>
        <strain evidence="14">ChiGjej2B2-19336</strain>
    </source>
</reference>
<dbReference type="GO" id="GO:0009245">
    <property type="term" value="P:lipid A biosynthetic process"/>
    <property type="evidence" value="ECO:0007669"/>
    <property type="project" value="UniProtKB-UniRule"/>
</dbReference>
<evidence type="ECO:0000313" key="15">
    <source>
        <dbReference type="Proteomes" id="UP000698963"/>
    </source>
</evidence>